<dbReference type="AlphaFoldDB" id="A0A7C9ENP0"/>
<organism evidence="1">
    <name type="scientific">Opuntia streptacantha</name>
    <name type="common">Prickly pear cactus</name>
    <name type="synonym">Opuntia cardona</name>
    <dbReference type="NCBI Taxonomy" id="393608"/>
    <lineage>
        <taxon>Eukaryota</taxon>
        <taxon>Viridiplantae</taxon>
        <taxon>Streptophyta</taxon>
        <taxon>Embryophyta</taxon>
        <taxon>Tracheophyta</taxon>
        <taxon>Spermatophyta</taxon>
        <taxon>Magnoliopsida</taxon>
        <taxon>eudicotyledons</taxon>
        <taxon>Gunneridae</taxon>
        <taxon>Pentapetalae</taxon>
        <taxon>Caryophyllales</taxon>
        <taxon>Cactineae</taxon>
        <taxon>Cactaceae</taxon>
        <taxon>Opuntioideae</taxon>
        <taxon>Opuntia</taxon>
    </lineage>
</organism>
<evidence type="ECO:0000313" key="1">
    <source>
        <dbReference type="EMBL" id="MBA4669687.1"/>
    </source>
</evidence>
<protein>
    <submittedName>
        <fullName evidence="1">Uncharacterized protein</fullName>
    </submittedName>
</protein>
<dbReference type="EMBL" id="GISG01244651">
    <property type="protein sequence ID" value="MBA4669687.1"/>
    <property type="molecule type" value="Transcribed_RNA"/>
</dbReference>
<reference evidence="1" key="1">
    <citation type="journal article" date="2013" name="J. Plant Res.">
        <title>Effect of fungi and light on seed germination of three Opuntia species from semiarid lands of central Mexico.</title>
        <authorList>
            <person name="Delgado-Sanchez P."/>
            <person name="Jimenez-Bremont J.F."/>
            <person name="Guerrero-Gonzalez Mde L."/>
            <person name="Flores J."/>
        </authorList>
    </citation>
    <scope>NUCLEOTIDE SEQUENCE</scope>
    <source>
        <tissue evidence="1">Cladode</tissue>
    </source>
</reference>
<accession>A0A7C9ENP0</accession>
<proteinExistence type="predicted"/>
<reference evidence="1" key="2">
    <citation type="submission" date="2020-07" db="EMBL/GenBank/DDBJ databases">
        <authorList>
            <person name="Vera ALvarez R."/>
            <person name="Arias-Moreno D.M."/>
            <person name="Jimenez-Jacinto V."/>
            <person name="Jimenez-Bremont J.F."/>
            <person name="Swaminathan K."/>
            <person name="Moose S.P."/>
            <person name="Guerrero-Gonzalez M.L."/>
            <person name="Marino-Ramirez L."/>
            <person name="Landsman D."/>
            <person name="Rodriguez-Kessler M."/>
            <person name="Delgado-Sanchez P."/>
        </authorList>
    </citation>
    <scope>NUCLEOTIDE SEQUENCE</scope>
    <source>
        <tissue evidence="1">Cladode</tissue>
    </source>
</reference>
<sequence length="134" mass="14288">MSSSLRACSSFSTANFIIALSNDSTSLEDSSSCSLGYKYLKHKFSSCTFHVEIPSLLAKGANISSVSFANLCCLSTGKASNVIILCNLSANFIRTALASAMARNMVCRRSASMVLLAVLFSRASLLKELNLDTP</sequence>
<name>A0A7C9ENP0_OPUST</name>